<dbReference type="GO" id="GO:0003700">
    <property type="term" value="F:DNA-binding transcription factor activity"/>
    <property type="evidence" value="ECO:0007669"/>
    <property type="project" value="InterPro"/>
</dbReference>
<sequence length="288" mass="32168">MSPWEGVMEFVAVAKTASFTAASKRLGISTAQVSRQVSQLENRLQTKLFYRTTRKVSLTEEGAIYFRHCEQVLDGLAEAERAISSLQQEPRGLIRITAPVTYGERFVMPAIIDFMQQYPQVEVVCELTNRQLDLVAGGYDLAIRLGHLVDSSMMAKRLASRTQYVCAAPSYIAEFGLPTSLAQLADHNCLVGTHSHWSFTDKTQTYSIKVAGNLRCNSGFSLFDAALKGIGLVQLPDYYVSQALKQGKLVSILDEFQPEQEGIWALYPQNRHLSTKVRLLMEHLTEAL</sequence>
<evidence type="ECO:0000256" key="3">
    <source>
        <dbReference type="ARBA" id="ARBA00023125"/>
    </source>
</evidence>
<keyword evidence="3" id="KW-0238">DNA-binding</keyword>
<dbReference type="EMBL" id="CP036200">
    <property type="protein sequence ID" value="QBF83044.1"/>
    <property type="molecule type" value="Genomic_DNA"/>
</dbReference>
<organism evidence="6 7">
    <name type="scientific">Shewanella maritima</name>
    <dbReference type="NCBI Taxonomy" id="2520507"/>
    <lineage>
        <taxon>Bacteria</taxon>
        <taxon>Pseudomonadati</taxon>
        <taxon>Pseudomonadota</taxon>
        <taxon>Gammaproteobacteria</taxon>
        <taxon>Alteromonadales</taxon>
        <taxon>Shewanellaceae</taxon>
        <taxon>Shewanella</taxon>
    </lineage>
</organism>
<dbReference type="KEGG" id="smai:EXU30_10315"/>
<keyword evidence="2" id="KW-0805">Transcription regulation</keyword>
<evidence type="ECO:0000313" key="6">
    <source>
        <dbReference type="EMBL" id="QBF83044.1"/>
    </source>
</evidence>
<dbReference type="Proteomes" id="UP000291106">
    <property type="component" value="Chromosome"/>
</dbReference>
<comment type="similarity">
    <text evidence="1">Belongs to the LysR transcriptional regulatory family.</text>
</comment>
<dbReference type="GO" id="GO:0043565">
    <property type="term" value="F:sequence-specific DNA binding"/>
    <property type="evidence" value="ECO:0007669"/>
    <property type="project" value="TreeGrafter"/>
</dbReference>
<keyword evidence="4" id="KW-0804">Transcription</keyword>
<dbReference type="RefSeq" id="WP_130599775.1">
    <property type="nucleotide sequence ID" value="NZ_CP036200.1"/>
</dbReference>
<evidence type="ECO:0000313" key="7">
    <source>
        <dbReference type="Proteomes" id="UP000291106"/>
    </source>
</evidence>
<dbReference type="FunFam" id="1.10.10.10:FF:000001">
    <property type="entry name" value="LysR family transcriptional regulator"/>
    <property type="match status" value="1"/>
</dbReference>
<dbReference type="InterPro" id="IPR036390">
    <property type="entry name" value="WH_DNA-bd_sf"/>
</dbReference>
<accession>A0A411PHW0</accession>
<dbReference type="SUPFAM" id="SSF46785">
    <property type="entry name" value="Winged helix' DNA-binding domain"/>
    <property type="match status" value="1"/>
</dbReference>
<dbReference type="Gene3D" id="1.10.10.10">
    <property type="entry name" value="Winged helix-like DNA-binding domain superfamily/Winged helix DNA-binding domain"/>
    <property type="match status" value="1"/>
</dbReference>
<dbReference type="FunFam" id="3.40.190.290:FF:000001">
    <property type="entry name" value="Transcriptional regulator, LysR family"/>
    <property type="match status" value="1"/>
</dbReference>
<dbReference type="PANTHER" id="PTHR30537">
    <property type="entry name" value="HTH-TYPE TRANSCRIPTIONAL REGULATOR"/>
    <property type="match status" value="1"/>
</dbReference>
<evidence type="ECO:0000256" key="1">
    <source>
        <dbReference type="ARBA" id="ARBA00009437"/>
    </source>
</evidence>
<evidence type="ECO:0000259" key="5">
    <source>
        <dbReference type="PROSITE" id="PS50931"/>
    </source>
</evidence>
<dbReference type="Pfam" id="PF03466">
    <property type="entry name" value="LysR_substrate"/>
    <property type="match status" value="1"/>
</dbReference>
<dbReference type="SUPFAM" id="SSF53850">
    <property type="entry name" value="Periplasmic binding protein-like II"/>
    <property type="match status" value="1"/>
</dbReference>
<dbReference type="InterPro" id="IPR036388">
    <property type="entry name" value="WH-like_DNA-bd_sf"/>
</dbReference>
<dbReference type="InterPro" id="IPR058163">
    <property type="entry name" value="LysR-type_TF_proteobact-type"/>
</dbReference>
<evidence type="ECO:0000256" key="4">
    <source>
        <dbReference type="ARBA" id="ARBA00023163"/>
    </source>
</evidence>
<dbReference type="PANTHER" id="PTHR30537:SF10">
    <property type="entry name" value="TRANSCRIPTIONAL REGULATOR-RELATED"/>
    <property type="match status" value="1"/>
</dbReference>
<reference evidence="6 7" key="1">
    <citation type="submission" date="2019-02" db="EMBL/GenBank/DDBJ databases">
        <title>Shewanella sp. D4-2 isolated from Dokdo Island.</title>
        <authorList>
            <person name="Baek K."/>
        </authorList>
    </citation>
    <scope>NUCLEOTIDE SEQUENCE [LARGE SCALE GENOMIC DNA]</scope>
    <source>
        <strain evidence="6 7">D4-2</strain>
    </source>
</reference>
<proteinExistence type="inferred from homology"/>
<dbReference type="Pfam" id="PF00126">
    <property type="entry name" value="HTH_1"/>
    <property type="match status" value="1"/>
</dbReference>
<gene>
    <name evidence="6" type="ORF">EXU30_10315</name>
</gene>
<dbReference type="InterPro" id="IPR000847">
    <property type="entry name" value="LysR_HTH_N"/>
</dbReference>
<dbReference type="InterPro" id="IPR005119">
    <property type="entry name" value="LysR_subst-bd"/>
</dbReference>
<feature type="domain" description="HTH lysR-type" evidence="5">
    <location>
        <begin position="10"/>
        <end position="59"/>
    </location>
</feature>
<name>A0A411PHW0_9GAMM</name>
<dbReference type="GO" id="GO:0006351">
    <property type="term" value="P:DNA-templated transcription"/>
    <property type="evidence" value="ECO:0007669"/>
    <property type="project" value="TreeGrafter"/>
</dbReference>
<protein>
    <submittedName>
        <fullName evidence="6">LysR family transcriptional regulator</fullName>
    </submittedName>
</protein>
<dbReference type="OrthoDB" id="9786526at2"/>
<dbReference type="AlphaFoldDB" id="A0A411PHW0"/>
<dbReference type="Gene3D" id="3.40.190.290">
    <property type="match status" value="1"/>
</dbReference>
<evidence type="ECO:0000256" key="2">
    <source>
        <dbReference type="ARBA" id="ARBA00023015"/>
    </source>
</evidence>
<keyword evidence="7" id="KW-1185">Reference proteome</keyword>
<dbReference type="PROSITE" id="PS50931">
    <property type="entry name" value="HTH_LYSR"/>
    <property type="match status" value="1"/>
</dbReference>